<gene>
    <name evidence="1" type="ORF">V5799_000805</name>
</gene>
<reference evidence="1 2" key="1">
    <citation type="journal article" date="2023" name="Arcadia Sci">
        <title>De novo assembly of a long-read Amblyomma americanum tick genome.</title>
        <authorList>
            <person name="Chou S."/>
            <person name="Poskanzer K.E."/>
            <person name="Rollins M."/>
            <person name="Thuy-Boun P.S."/>
        </authorList>
    </citation>
    <scope>NUCLEOTIDE SEQUENCE [LARGE SCALE GENOMIC DNA]</scope>
    <source>
        <strain evidence="1">F_SG_1</strain>
        <tissue evidence="1">Salivary glands</tissue>
    </source>
</reference>
<sequence>MLKMTKHVTSGDARLKTLHEHVADAVQRNSASHVRWNFDLAQSAKRSKLLFGGSNSELERDDDALGYCI</sequence>
<keyword evidence="2" id="KW-1185">Reference proteome</keyword>
<comment type="caution">
    <text evidence="1">The sequence shown here is derived from an EMBL/GenBank/DDBJ whole genome shotgun (WGS) entry which is preliminary data.</text>
</comment>
<name>A0AAQ4D205_AMBAM</name>
<organism evidence="1 2">
    <name type="scientific">Amblyomma americanum</name>
    <name type="common">Lone star tick</name>
    <dbReference type="NCBI Taxonomy" id="6943"/>
    <lineage>
        <taxon>Eukaryota</taxon>
        <taxon>Metazoa</taxon>
        <taxon>Ecdysozoa</taxon>
        <taxon>Arthropoda</taxon>
        <taxon>Chelicerata</taxon>
        <taxon>Arachnida</taxon>
        <taxon>Acari</taxon>
        <taxon>Parasitiformes</taxon>
        <taxon>Ixodida</taxon>
        <taxon>Ixodoidea</taxon>
        <taxon>Ixodidae</taxon>
        <taxon>Amblyomminae</taxon>
        <taxon>Amblyomma</taxon>
    </lineage>
</organism>
<proteinExistence type="predicted"/>
<accession>A0AAQ4D205</accession>
<dbReference type="AlphaFoldDB" id="A0AAQ4D205"/>
<dbReference type="Proteomes" id="UP001321473">
    <property type="component" value="Unassembled WGS sequence"/>
</dbReference>
<dbReference type="EMBL" id="JARKHS020036195">
    <property type="protein sequence ID" value="KAK8756495.1"/>
    <property type="molecule type" value="Genomic_DNA"/>
</dbReference>
<evidence type="ECO:0000313" key="1">
    <source>
        <dbReference type="EMBL" id="KAK8756495.1"/>
    </source>
</evidence>
<protein>
    <submittedName>
        <fullName evidence="1">Uncharacterized protein</fullName>
    </submittedName>
</protein>
<evidence type="ECO:0000313" key="2">
    <source>
        <dbReference type="Proteomes" id="UP001321473"/>
    </source>
</evidence>